<evidence type="ECO:0000256" key="2">
    <source>
        <dbReference type="ARBA" id="ARBA00009634"/>
    </source>
</evidence>
<dbReference type="Pfam" id="PF01582">
    <property type="entry name" value="TIR"/>
    <property type="match status" value="1"/>
</dbReference>
<dbReference type="EMBL" id="CACVKT020007047">
    <property type="protein sequence ID" value="CAC5404912.1"/>
    <property type="molecule type" value="Genomic_DNA"/>
</dbReference>
<evidence type="ECO:0000256" key="12">
    <source>
        <dbReference type="ARBA" id="ARBA00023180"/>
    </source>
</evidence>
<evidence type="ECO:0000256" key="11">
    <source>
        <dbReference type="ARBA" id="ARBA00023170"/>
    </source>
</evidence>
<dbReference type="PANTHER" id="PTHR24365">
    <property type="entry name" value="TOLL-LIKE RECEPTOR"/>
    <property type="match status" value="1"/>
</dbReference>
<protein>
    <recommendedName>
        <fullName evidence="14">TIR domain-containing protein</fullName>
    </recommendedName>
</protein>
<evidence type="ECO:0000256" key="5">
    <source>
        <dbReference type="ARBA" id="ARBA00022692"/>
    </source>
</evidence>
<reference evidence="15 16" key="1">
    <citation type="submission" date="2020-06" db="EMBL/GenBank/DDBJ databases">
        <authorList>
            <person name="Li R."/>
            <person name="Bekaert M."/>
        </authorList>
    </citation>
    <scope>NUCLEOTIDE SEQUENCE [LARGE SCALE GENOMIC DNA]</scope>
    <source>
        <strain evidence="16">wild</strain>
    </source>
</reference>
<dbReference type="FunFam" id="3.40.50.10140:FF:000001">
    <property type="entry name" value="Toll-like receptor 2"/>
    <property type="match status" value="1"/>
</dbReference>
<dbReference type="InterPro" id="IPR017241">
    <property type="entry name" value="Toll-like_receptor"/>
</dbReference>
<keyword evidence="7" id="KW-0677">Repeat</keyword>
<dbReference type="Gene3D" id="3.80.10.10">
    <property type="entry name" value="Ribonuclease Inhibitor"/>
    <property type="match status" value="4"/>
</dbReference>
<dbReference type="PRINTS" id="PR01537">
    <property type="entry name" value="INTRLKN1R1F"/>
</dbReference>
<name>A0A6J8DC22_MYTCO</name>
<evidence type="ECO:0000256" key="1">
    <source>
        <dbReference type="ARBA" id="ARBA00004479"/>
    </source>
</evidence>
<dbReference type="InterPro" id="IPR000157">
    <property type="entry name" value="TIR_dom"/>
</dbReference>
<proteinExistence type="inferred from homology"/>
<comment type="similarity">
    <text evidence="2">Belongs to the Toll-like receptor family.</text>
</comment>
<feature type="domain" description="TIR" evidence="14">
    <location>
        <begin position="732"/>
        <end position="873"/>
    </location>
</feature>
<gene>
    <name evidence="15" type="ORF">MCOR_38650</name>
</gene>
<dbReference type="GO" id="GO:0002224">
    <property type="term" value="P:toll-like receptor signaling pathway"/>
    <property type="evidence" value="ECO:0007669"/>
    <property type="project" value="InterPro"/>
</dbReference>
<dbReference type="SUPFAM" id="SSF52058">
    <property type="entry name" value="L domain-like"/>
    <property type="match status" value="1"/>
</dbReference>
<dbReference type="GO" id="GO:0004888">
    <property type="term" value="F:transmembrane signaling receptor activity"/>
    <property type="evidence" value="ECO:0007669"/>
    <property type="project" value="InterPro"/>
</dbReference>
<dbReference type="PIRSF" id="PIRSF037595">
    <property type="entry name" value="Toll-like_receptor"/>
    <property type="match status" value="1"/>
</dbReference>
<dbReference type="Proteomes" id="UP000507470">
    <property type="component" value="Unassembled WGS sequence"/>
</dbReference>
<dbReference type="InterPro" id="IPR035897">
    <property type="entry name" value="Toll_tir_struct_dom_sf"/>
</dbReference>
<evidence type="ECO:0000256" key="4">
    <source>
        <dbReference type="ARBA" id="ARBA00022614"/>
    </source>
</evidence>
<dbReference type="SUPFAM" id="SSF52047">
    <property type="entry name" value="RNI-like"/>
    <property type="match status" value="1"/>
</dbReference>
<dbReference type="GO" id="GO:0045087">
    <property type="term" value="P:innate immune response"/>
    <property type="evidence" value="ECO:0007669"/>
    <property type="project" value="UniProtKB-KW"/>
</dbReference>
<evidence type="ECO:0000313" key="16">
    <source>
        <dbReference type="Proteomes" id="UP000507470"/>
    </source>
</evidence>
<feature type="transmembrane region" description="Helical" evidence="13">
    <location>
        <begin position="678"/>
        <end position="704"/>
    </location>
</feature>
<keyword evidence="12" id="KW-0325">Glycoprotein</keyword>
<organism evidence="15 16">
    <name type="scientific">Mytilus coruscus</name>
    <name type="common">Sea mussel</name>
    <dbReference type="NCBI Taxonomy" id="42192"/>
    <lineage>
        <taxon>Eukaryota</taxon>
        <taxon>Metazoa</taxon>
        <taxon>Spiralia</taxon>
        <taxon>Lophotrochozoa</taxon>
        <taxon>Mollusca</taxon>
        <taxon>Bivalvia</taxon>
        <taxon>Autobranchia</taxon>
        <taxon>Pteriomorphia</taxon>
        <taxon>Mytilida</taxon>
        <taxon>Mytiloidea</taxon>
        <taxon>Mytilidae</taxon>
        <taxon>Mytilinae</taxon>
        <taxon>Mytilus</taxon>
    </lineage>
</organism>
<keyword evidence="6" id="KW-0732">Signal</keyword>
<evidence type="ECO:0000256" key="13">
    <source>
        <dbReference type="SAM" id="Phobius"/>
    </source>
</evidence>
<dbReference type="PROSITE" id="PS51450">
    <property type="entry name" value="LRR"/>
    <property type="match status" value="2"/>
</dbReference>
<keyword evidence="4" id="KW-0433">Leucine-rich repeat</keyword>
<comment type="subcellular location">
    <subcellularLocation>
        <location evidence="1">Membrane</location>
        <topology evidence="1">Single-pass type I membrane protein</topology>
    </subcellularLocation>
</comment>
<dbReference type="InterPro" id="IPR001611">
    <property type="entry name" value="Leu-rich_rpt"/>
</dbReference>
<keyword evidence="8" id="KW-0391">Immunity</keyword>
<keyword evidence="16" id="KW-1185">Reference proteome</keyword>
<dbReference type="AlphaFoldDB" id="A0A6J8DC22"/>
<dbReference type="PANTHER" id="PTHR24365:SF541">
    <property type="entry name" value="PROTEIN TOLL-RELATED"/>
    <property type="match status" value="1"/>
</dbReference>
<accession>A0A6J8DC22</accession>
<dbReference type="PROSITE" id="PS50104">
    <property type="entry name" value="TIR"/>
    <property type="match status" value="1"/>
</dbReference>
<evidence type="ECO:0000256" key="8">
    <source>
        <dbReference type="ARBA" id="ARBA00022859"/>
    </source>
</evidence>
<keyword evidence="9 13" id="KW-1133">Transmembrane helix</keyword>
<dbReference type="OrthoDB" id="6102507at2759"/>
<dbReference type="Gene3D" id="3.40.50.10140">
    <property type="entry name" value="Toll/interleukin-1 receptor homology (TIR) domain"/>
    <property type="match status" value="1"/>
</dbReference>
<keyword evidence="3" id="KW-0399">Innate immunity</keyword>
<sequence>MPGIKQVQLKYKIIGNNDTFYDGCSTNRKCRCLNITDGILADCSALNLRKSPYFDEGVVSVNLSLNLLTYLPDEGYLPATLKYLDLANNKISKFGNDKLVPFSTSTNIISLNLTSNLLSLDADTYFTGVFQNLKYLKYLDISNNSNEYKSYYCPDEAFQDLSSLQSLFIDGVKNVTFGKGFSTLNNLTLLKVTGIAAKGIISREYFDNFPNLEHIDISATTEWRRIDHFALTSFEKGALQKLTKLQYLDISYHRRLHMCGFRNVTNDLPYTSIRILKANYLECERSVSTVLFVDDIRPLNSTKLEELFLDGNNLEETDIVVPRYLPKSLHYFSARDNRWVVSRYAYYDIPRLTGIKTVDLSFQNKHQMSQSKNSWYCTEYFHETSHCICERLPIQTNENVFHWNRNEEVSYFTNNIQNSYLITACIPYNPSKFQLAFIPPNTETIIIESAKVGDNLPPIYFSTSTVKKILLRNNQIYSFTGPICNLTQLEYLDLSNNRAVDISSFIFGSLVGLKYLGIDNNLLGYSNIFQTKSSVFIFESQTNLVFLNMSSNRISILFKNFLFRASKLKTLLLDHNLLTDWNMSIYHMEDLNFIDISWNQILYLSSDGMNLLEKAFHLNSTIDMSHNPFDCSCNSMIFVKWLELHRKYLKGFGNYSCIYLHNSINIFEANIHLKKDCYSYVGVIVSVTIGIIVFLGTICSMIIYRYRWKMRYWYYILKGEYGIDHDKTDDNFQFDAFVSYSENDRWFPKDYMIELLEKQKGLRLCIHHRDFIAGSAIAENITNAIHNSRKFVCILTNNFLESKWCMYEFNIALEDIVVSRQGKNSIIIVKLLRTDFRNIPREMRYVMNDDTYLDYPDDEEDRVIFWESFERDLKF</sequence>
<keyword evidence="10 13" id="KW-0472">Membrane</keyword>
<evidence type="ECO:0000256" key="6">
    <source>
        <dbReference type="ARBA" id="ARBA00022729"/>
    </source>
</evidence>
<keyword evidence="11" id="KW-0675">Receptor</keyword>
<evidence type="ECO:0000256" key="7">
    <source>
        <dbReference type="ARBA" id="ARBA00022737"/>
    </source>
</evidence>
<dbReference type="GO" id="GO:0005886">
    <property type="term" value="C:plasma membrane"/>
    <property type="evidence" value="ECO:0007669"/>
    <property type="project" value="TreeGrafter"/>
</dbReference>
<dbReference type="InterPro" id="IPR032675">
    <property type="entry name" value="LRR_dom_sf"/>
</dbReference>
<keyword evidence="5 13" id="KW-0812">Transmembrane</keyword>
<evidence type="ECO:0000256" key="9">
    <source>
        <dbReference type="ARBA" id="ARBA00022989"/>
    </source>
</evidence>
<evidence type="ECO:0000256" key="3">
    <source>
        <dbReference type="ARBA" id="ARBA00022588"/>
    </source>
</evidence>
<evidence type="ECO:0000313" key="15">
    <source>
        <dbReference type="EMBL" id="CAC5404912.1"/>
    </source>
</evidence>
<dbReference type="SUPFAM" id="SSF52200">
    <property type="entry name" value="Toll/Interleukin receptor TIR domain"/>
    <property type="match status" value="1"/>
</dbReference>
<evidence type="ECO:0000259" key="14">
    <source>
        <dbReference type="PROSITE" id="PS50104"/>
    </source>
</evidence>
<dbReference type="SMART" id="SM00255">
    <property type="entry name" value="TIR"/>
    <property type="match status" value="1"/>
</dbReference>
<evidence type="ECO:0000256" key="10">
    <source>
        <dbReference type="ARBA" id="ARBA00023136"/>
    </source>
</evidence>